<protein>
    <submittedName>
        <fullName evidence="2">Uncharacterized protein</fullName>
    </submittedName>
</protein>
<reference evidence="1" key="1">
    <citation type="submission" date="2022-06" db="EMBL/GenBank/DDBJ databases">
        <title>Draft genome sequences of Pectobacterium carotovorum subsp. carotovorum str. NBRC12380.</title>
        <authorList>
            <person name="Wakabayashi Y."/>
            <person name="Kojima K."/>
        </authorList>
    </citation>
    <scope>NUCLEOTIDE SEQUENCE</scope>
    <source>
        <strain evidence="1">NBRC 12380</strain>
    </source>
</reference>
<reference evidence="2" key="2">
    <citation type="submission" date="2023-02" db="EMBL/GenBank/DDBJ databases">
        <title>Pectobacterium carotovorum subsp. carotovorum NBRC 12380.</title>
        <authorList>
            <person name="Ichikawa N."/>
            <person name="Sato H."/>
            <person name="Tonouchi N."/>
        </authorList>
    </citation>
    <scope>NUCLEOTIDE SEQUENCE</scope>
    <source>
        <strain evidence="2">NBRC 12380</strain>
    </source>
</reference>
<evidence type="ECO:0000313" key="3">
    <source>
        <dbReference type="Proteomes" id="UP001058167"/>
    </source>
</evidence>
<evidence type="ECO:0000313" key="4">
    <source>
        <dbReference type="Proteomes" id="UP001165145"/>
    </source>
</evidence>
<dbReference type="EMBL" id="BSRL01000006">
    <property type="protein sequence ID" value="GLV70430.1"/>
    <property type="molecule type" value="Genomic_DNA"/>
</dbReference>
<organism evidence="2 4">
    <name type="scientific">Pectobacterium carotovorum subsp. carotovorum</name>
    <name type="common">Erwinia carotovora subsp. carotovora</name>
    <dbReference type="NCBI Taxonomy" id="555"/>
    <lineage>
        <taxon>Bacteria</taxon>
        <taxon>Pseudomonadati</taxon>
        <taxon>Pseudomonadota</taxon>
        <taxon>Gammaproteobacteria</taxon>
        <taxon>Enterobacterales</taxon>
        <taxon>Pectobacteriaceae</taxon>
        <taxon>Pectobacterium</taxon>
    </lineage>
</organism>
<dbReference type="AlphaFoldDB" id="A0AAI9PFG2"/>
<gene>
    <name evidence="2" type="ORF">Pcaca03_28740</name>
    <name evidence="1" type="ORF">SOASR016_27380</name>
</gene>
<accession>A0AAI9PFG2</accession>
<keyword evidence="3" id="KW-1185">Reference proteome</keyword>
<comment type="caution">
    <text evidence="2">The sequence shown here is derived from an EMBL/GenBank/DDBJ whole genome shotgun (WGS) entry which is preliminary data.</text>
</comment>
<name>A0AAI9PFG2_PECCC</name>
<sequence>MPPQAIENEFRTGVPVDDFVIEDAKAVTQPKPINLDFQQRIHRFFDFVLDLACTEKAQRVIVRQKYCDAGCIP</sequence>
<dbReference type="EMBL" id="BRLF01000006">
    <property type="protein sequence ID" value="GKX47986.1"/>
    <property type="molecule type" value="Genomic_DNA"/>
</dbReference>
<proteinExistence type="predicted"/>
<dbReference type="Proteomes" id="UP001165145">
    <property type="component" value="Unassembled WGS sequence"/>
</dbReference>
<evidence type="ECO:0000313" key="2">
    <source>
        <dbReference type="EMBL" id="GLV70430.1"/>
    </source>
</evidence>
<dbReference type="Proteomes" id="UP001058167">
    <property type="component" value="Unassembled WGS sequence"/>
</dbReference>
<evidence type="ECO:0000313" key="1">
    <source>
        <dbReference type="EMBL" id="GKX47986.1"/>
    </source>
</evidence>